<sequence length="438" mass="48790">MVPQQVGDWVLHELPRLNEAILQDHAPLEVLVAESRQHVLHHLPDVNRLTPVEAQRLVVHLGFVGASVARHYQERSPGGTEHPERAFTGLAVGRDQLPFRRYFAALADQTGAGHYVRDSYASLVRWNVGTVLVRRYGEVVAELPGVFDDGHIRSYTGTPGEHRFFLLVKQGEAIELAVNCTLLPLMRDDADLTGENARHRVREATILLGALRRLLVDFAASPPDQTMAAEMFMDVFRQFAAHWTPDDIPPSGALDPEALKRDFLLGIAEPGYDRLAQRLFPALLEQERADIGGLMCAPTLPQRLLDEIGWDESALRLAGDAELRRLVAQYPALIDWYRLLAMHAQVSGAHLMLSKRFLFHPQRMRDEAGLGDRRLVSNRAGTTGMTESFLERLTRARQRHSLAALRPVLTSDGRARTPLAQMGRGQADAAPVVLELTG</sequence>
<proteinExistence type="predicted"/>
<keyword evidence="2" id="KW-1185">Reference proteome</keyword>
<evidence type="ECO:0000313" key="1">
    <source>
        <dbReference type="EMBL" id="MCM4076622.1"/>
    </source>
</evidence>
<gene>
    <name evidence="1" type="ORF">LXN57_03470</name>
</gene>
<reference evidence="1 2" key="1">
    <citation type="submission" date="2022-06" db="EMBL/GenBank/DDBJ databases">
        <title>Actinoplanes abujensis sp. nov., isolated from Nigerian arid soil.</title>
        <authorList>
            <person name="Ding P."/>
        </authorList>
    </citation>
    <scope>NUCLEOTIDE SEQUENCE [LARGE SCALE GENOMIC DNA]</scope>
    <source>
        <strain evidence="2">TRM88002</strain>
    </source>
</reference>
<dbReference type="RefSeq" id="WP_251796523.1">
    <property type="nucleotide sequence ID" value="NZ_JAMQOL010000003.1"/>
</dbReference>
<dbReference type="Proteomes" id="UP001523216">
    <property type="component" value="Unassembled WGS sequence"/>
</dbReference>
<comment type="caution">
    <text evidence="1">The sequence shown here is derived from an EMBL/GenBank/DDBJ whole genome shotgun (WGS) entry which is preliminary data.</text>
</comment>
<organism evidence="1 2">
    <name type="scientific">Paractinoplanes hotanensis</name>
    <dbReference type="NCBI Taxonomy" id="2906497"/>
    <lineage>
        <taxon>Bacteria</taxon>
        <taxon>Bacillati</taxon>
        <taxon>Actinomycetota</taxon>
        <taxon>Actinomycetes</taxon>
        <taxon>Micromonosporales</taxon>
        <taxon>Micromonosporaceae</taxon>
        <taxon>Paractinoplanes</taxon>
    </lineage>
</organism>
<protein>
    <submittedName>
        <fullName evidence="1">Uncharacterized protein</fullName>
    </submittedName>
</protein>
<name>A0ABT0XTW4_9ACTN</name>
<accession>A0ABT0XTW4</accession>
<evidence type="ECO:0000313" key="2">
    <source>
        <dbReference type="Proteomes" id="UP001523216"/>
    </source>
</evidence>
<dbReference type="EMBL" id="JAMQOL010000003">
    <property type="protein sequence ID" value="MCM4076622.1"/>
    <property type="molecule type" value="Genomic_DNA"/>
</dbReference>